<gene>
    <name evidence="9" type="ORF">Agabi119p4_1629</name>
</gene>
<dbReference type="InterPro" id="IPR046341">
    <property type="entry name" value="SET_dom_sf"/>
</dbReference>
<feature type="region of interest" description="Disordered" evidence="7">
    <location>
        <begin position="194"/>
        <end position="240"/>
    </location>
</feature>
<dbReference type="Pfam" id="PF00856">
    <property type="entry name" value="SET"/>
    <property type="match status" value="1"/>
</dbReference>
<sequence>MGTFIQWFQRKGAYFDAESVGIIGFPPSEGGRGAVALRDIPDGHTLFSIPRALTISTRTCSLPTKFGFEAWRKAQLHQGWVGLILCLMWETAAGSSSKWAGYLDILPNRFDTPMFWTEYDLLELKGTSVVEKLGKLDAQADYNEKLIPAVKSRPDLFLPEHLSIHYTLERYHIMGSRILSRSFIVEKWNEDEDGNEAANTSLGSAMDVEPSRNEETPGVPMETEDNSDDNDDDDDDDDEEASDVAMVPMADILNARYQTENAKLFHEKDELKMVTTKPIKTGEQIWNTYGDLPNAELLRRYGHVDFLSLPSGGHGNPGDVVEIKADLIISAVSSIPEAVKDDEAKERIDWWLEEGGEDVFILDYEYDLPPVMISFVKLLLLTQADWEKAREKSKPPKSRLEGILYDILISTLEKRLAEYPTTIETDKALLTNDTPLNNKNAIIVRLGEKEILHGILQKLKVVKEAEGRSSAGVSTKRKGGASGPTKVKRIRR</sequence>
<protein>
    <recommendedName>
        <fullName evidence="6">Ribosomal lysine N-methyltransferase 4</fullName>
        <ecNumber evidence="6">2.1.1.-</ecNumber>
    </recommendedName>
</protein>
<evidence type="ECO:0000256" key="2">
    <source>
        <dbReference type="ARBA" id="ARBA00022603"/>
    </source>
</evidence>
<evidence type="ECO:0000313" key="10">
    <source>
        <dbReference type="Proteomes" id="UP000629468"/>
    </source>
</evidence>
<keyword evidence="3 6" id="KW-0808">Transferase</keyword>
<dbReference type="InterPro" id="IPR011383">
    <property type="entry name" value="N-lys_methylase_SETD6"/>
</dbReference>
<keyword evidence="4 6" id="KW-0949">S-adenosyl-L-methionine</keyword>
<evidence type="ECO:0000256" key="4">
    <source>
        <dbReference type="ARBA" id="ARBA00022691"/>
    </source>
</evidence>
<dbReference type="Proteomes" id="UP000629468">
    <property type="component" value="Unassembled WGS sequence"/>
</dbReference>
<dbReference type="InterPro" id="IPR001214">
    <property type="entry name" value="SET_dom"/>
</dbReference>
<evidence type="ECO:0000256" key="7">
    <source>
        <dbReference type="SAM" id="MobiDB-lite"/>
    </source>
</evidence>
<dbReference type="EC" id="2.1.1.-" evidence="6"/>
<dbReference type="PANTHER" id="PTHR13271">
    <property type="entry name" value="UNCHARACTERIZED PUTATIVE METHYLTRANSFERASE"/>
    <property type="match status" value="1"/>
</dbReference>
<dbReference type="Gene3D" id="3.90.1410.10">
    <property type="entry name" value="set domain protein methyltransferase, domain 1"/>
    <property type="match status" value="1"/>
</dbReference>
<feature type="domain" description="SET" evidence="8">
    <location>
        <begin position="18"/>
        <end position="290"/>
    </location>
</feature>
<comment type="function">
    <text evidence="6">S-adenosyl-L-methionine-dependent protein-lysine N-methyltransferase that monomethylates 60S ribosomal protein L42.</text>
</comment>
<comment type="subcellular location">
    <subcellularLocation>
        <location evidence="1 6">Nucleus</location>
    </subcellularLocation>
</comment>
<accession>A0A8H7KJI8</accession>
<name>A0A8H7KJI8_AGABI</name>
<evidence type="ECO:0000256" key="5">
    <source>
        <dbReference type="ARBA" id="ARBA00023242"/>
    </source>
</evidence>
<dbReference type="GO" id="GO:0005634">
    <property type="term" value="C:nucleus"/>
    <property type="evidence" value="ECO:0007669"/>
    <property type="project" value="UniProtKB-SubCell"/>
</dbReference>
<dbReference type="InterPro" id="IPR036464">
    <property type="entry name" value="Rubisco_LSMT_subst-bd_sf"/>
</dbReference>
<comment type="similarity">
    <text evidence="6">Belongs to the class V-like SAM-binding methyltransferase superfamily. Histone-lysine methyltransferase family. SETD6 subfamily.</text>
</comment>
<dbReference type="SUPFAM" id="SSF82199">
    <property type="entry name" value="SET domain"/>
    <property type="match status" value="1"/>
</dbReference>
<dbReference type="SUPFAM" id="SSF81822">
    <property type="entry name" value="RuBisCo LSMT C-terminal, substrate-binding domain"/>
    <property type="match status" value="1"/>
</dbReference>
<dbReference type="GO" id="GO:0032259">
    <property type="term" value="P:methylation"/>
    <property type="evidence" value="ECO:0007669"/>
    <property type="project" value="UniProtKB-KW"/>
</dbReference>
<dbReference type="EMBL" id="JABXXO010000003">
    <property type="protein sequence ID" value="KAF7782253.1"/>
    <property type="molecule type" value="Genomic_DNA"/>
</dbReference>
<dbReference type="CDD" id="cd19178">
    <property type="entry name" value="SET_SETD6"/>
    <property type="match status" value="1"/>
</dbReference>
<dbReference type="InterPro" id="IPR044430">
    <property type="entry name" value="SETD6_SET"/>
</dbReference>
<comment type="caution">
    <text evidence="9">The sequence shown here is derived from an EMBL/GenBank/DDBJ whole genome shotgun (WGS) entry which is preliminary data.</text>
</comment>
<reference evidence="9 10" key="1">
    <citation type="journal article" name="Sci. Rep.">
        <title>Telomere-to-telomere assembled and centromere annotated genomes of the two main subspecies of the button mushroom Agaricus bisporus reveal especially polymorphic chromosome ends.</title>
        <authorList>
            <person name="Sonnenberg A.S.M."/>
            <person name="Sedaghat-Telgerd N."/>
            <person name="Lavrijssen B."/>
            <person name="Ohm R.A."/>
            <person name="Hendrickx P.M."/>
            <person name="Scholtmeijer K."/>
            <person name="Baars J.J.P."/>
            <person name="van Peer A."/>
        </authorList>
    </citation>
    <scope>NUCLEOTIDE SEQUENCE [LARGE SCALE GENOMIC DNA]</scope>
    <source>
        <strain evidence="9 10">H119_p4</strain>
    </source>
</reference>
<dbReference type="PIRSF" id="PIRSF011771">
    <property type="entry name" value="RMS1_SET"/>
    <property type="match status" value="1"/>
</dbReference>
<dbReference type="Pfam" id="PF09273">
    <property type="entry name" value="Rubis-subs-bind"/>
    <property type="match status" value="1"/>
</dbReference>
<keyword evidence="2 6" id="KW-0489">Methyltransferase</keyword>
<evidence type="ECO:0000313" key="9">
    <source>
        <dbReference type="EMBL" id="KAF7782253.1"/>
    </source>
</evidence>
<dbReference type="InterPro" id="IPR050600">
    <property type="entry name" value="SETD3_SETD6_MTase"/>
</dbReference>
<evidence type="ECO:0000259" key="8">
    <source>
        <dbReference type="PROSITE" id="PS50280"/>
    </source>
</evidence>
<dbReference type="AlphaFoldDB" id="A0A8H7KJI8"/>
<evidence type="ECO:0000256" key="1">
    <source>
        <dbReference type="ARBA" id="ARBA00004123"/>
    </source>
</evidence>
<feature type="compositionally biased region" description="Acidic residues" evidence="7">
    <location>
        <begin position="222"/>
        <end position="240"/>
    </location>
</feature>
<proteinExistence type="inferred from homology"/>
<dbReference type="InterPro" id="IPR015353">
    <property type="entry name" value="Rubisco_LSMT_subst-bd"/>
</dbReference>
<dbReference type="Gene3D" id="3.90.1420.10">
    <property type="entry name" value="Rubisco LSMT, substrate-binding domain"/>
    <property type="match status" value="1"/>
</dbReference>
<feature type="region of interest" description="Disordered" evidence="7">
    <location>
        <begin position="468"/>
        <end position="492"/>
    </location>
</feature>
<evidence type="ECO:0000256" key="3">
    <source>
        <dbReference type="ARBA" id="ARBA00022679"/>
    </source>
</evidence>
<keyword evidence="5 6" id="KW-0539">Nucleus</keyword>
<dbReference type="PANTHER" id="PTHR13271:SF34">
    <property type="entry name" value="N-LYSINE METHYLTRANSFERASE SETD6"/>
    <property type="match status" value="1"/>
</dbReference>
<dbReference type="GO" id="GO:0016279">
    <property type="term" value="F:protein-lysine N-methyltransferase activity"/>
    <property type="evidence" value="ECO:0007669"/>
    <property type="project" value="UniProtKB-UniRule"/>
</dbReference>
<organism evidence="9 10">
    <name type="scientific">Agaricus bisporus var. burnettii</name>
    <dbReference type="NCBI Taxonomy" id="192524"/>
    <lineage>
        <taxon>Eukaryota</taxon>
        <taxon>Fungi</taxon>
        <taxon>Dikarya</taxon>
        <taxon>Basidiomycota</taxon>
        <taxon>Agaricomycotina</taxon>
        <taxon>Agaricomycetes</taxon>
        <taxon>Agaricomycetidae</taxon>
        <taxon>Agaricales</taxon>
        <taxon>Agaricineae</taxon>
        <taxon>Agaricaceae</taxon>
        <taxon>Agaricus</taxon>
    </lineage>
</organism>
<dbReference type="PROSITE" id="PS50280">
    <property type="entry name" value="SET"/>
    <property type="match status" value="1"/>
</dbReference>
<evidence type="ECO:0000256" key="6">
    <source>
        <dbReference type="PIRNR" id="PIRNR011771"/>
    </source>
</evidence>